<accession>A0AAD5UF93</accession>
<reference evidence="1" key="1">
    <citation type="submission" date="2020-05" db="EMBL/GenBank/DDBJ databases">
        <title>Phylogenomic resolution of chytrid fungi.</title>
        <authorList>
            <person name="Stajich J.E."/>
            <person name="Amses K."/>
            <person name="Simmons R."/>
            <person name="Seto K."/>
            <person name="Myers J."/>
            <person name="Bonds A."/>
            <person name="Quandt C.A."/>
            <person name="Barry K."/>
            <person name="Liu P."/>
            <person name="Grigoriev I."/>
            <person name="Longcore J.E."/>
            <person name="James T.Y."/>
        </authorList>
    </citation>
    <scope>NUCLEOTIDE SEQUENCE</scope>
    <source>
        <strain evidence="1">PLAUS21</strain>
    </source>
</reference>
<name>A0AAD5UF93_9FUNG</name>
<dbReference type="GO" id="GO:0006631">
    <property type="term" value="P:fatty acid metabolic process"/>
    <property type="evidence" value="ECO:0007669"/>
    <property type="project" value="TreeGrafter"/>
</dbReference>
<keyword evidence="1" id="KW-0223">Dioxygenase</keyword>
<dbReference type="InterPro" id="IPR032870">
    <property type="entry name" value="ALKBH7-like"/>
</dbReference>
<organism evidence="1 2">
    <name type="scientific">Boothiomyces macroporosus</name>
    <dbReference type="NCBI Taxonomy" id="261099"/>
    <lineage>
        <taxon>Eukaryota</taxon>
        <taxon>Fungi</taxon>
        <taxon>Fungi incertae sedis</taxon>
        <taxon>Chytridiomycota</taxon>
        <taxon>Chytridiomycota incertae sedis</taxon>
        <taxon>Chytridiomycetes</taxon>
        <taxon>Rhizophydiales</taxon>
        <taxon>Terramycetaceae</taxon>
        <taxon>Boothiomyces</taxon>
    </lineage>
</organism>
<dbReference type="InterPro" id="IPR037151">
    <property type="entry name" value="AlkB-like_sf"/>
</dbReference>
<dbReference type="AlphaFoldDB" id="A0AAD5UF93"/>
<dbReference type="GO" id="GO:0051213">
    <property type="term" value="F:dioxygenase activity"/>
    <property type="evidence" value="ECO:0007669"/>
    <property type="project" value="UniProtKB-KW"/>
</dbReference>
<evidence type="ECO:0000313" key="1">
    <source>
        <dbReference type="EMBL" id="KAJ3253682.1"/>
    </source>
</evidence>
<proteinExistence type="predicted"/>
<dbReference type="Proteomes" id="UP001210925">
    <property type="component" value="Unassembled WGS sequence"/>
</dbReference>
<dbReference type="PANTHER" id="PTHR21052:SF0">
    <property type="entry name" value="ALPHA-KETOGLUTARATE-DEPENDENT DIOXYGENASE ALKB HOMOLOG 7, MITOCHONDRIAL"/>
    <property type="match status" value="1"/>
</dbReference>
<dbReference type="EMBL" id="JADGKB010000103">
    <property type="protein sequence ID" value="KAJ3253682.1"/>
    <property type="molecule type" value="Genomic_DNA"/>
</dbReference>
<dbReference type="SUPFAM" id="SSF51197">
    <property type="entry name" value="Clavaminate synthase-like"/>
    <property type="match status" value="1"/>
</dbReference>
<protein>
    <submittedName>
        <fullName evidence="1">Alpha-ketoglutarate-dependent dioxygenase alkB 7, mitochondrial</fullName>
    </submittedName>
</protein>
<evidence type="ECO:0000313" key="2">
    <source>
        <dbReference type="Proteomes" id="UP001210925"/>
    </source>
</evidence>
<dbReference type="Gene3D" id="2.60.120.590">
    <property type="entry name" value="Alpha-ketoglutarate-dependent dioxygenase AlkB-like"/>
    <property type="match status" value="1"/>
</dbReference>
<dbReference type="GO" id="GO:0006974">
    <property type="term" value="P:DNA damage response"/>
    <property type="evidence" value="ECO:0007669"/>
    <property type="project" value="InterPro"/>
</dbReference>
<keyword evidence="1" id="KW-0560">Oxidoreductase</keyword>
<dbReference type="GO" id="GO:0005759">
    <property type="term" value="C:mitochondrial matrix"/>
    <property type="evidence" value="ECO:0007669"/>
    <property type="project" value="TreeGrafter"/>
</dbReference>
<keyword evidence="2" id="KW-1185">Reference proteome</keyword>
<comment type="caution">
    <text evidence="1">The sequence shown here is derived from an EMBL/GenBank/DDBJ whole genome shotgun (WGS) entry which is preliminary data.</text>
</comment>
<dbReference type="PANTHER" id="PTHR21052">
    <property type="entry name" value="SPERMATOGENESIS ASSOCIATED 11-RELATED"/>
    <property type="match status" value="1"/>
</dbReference>
<gene>
    <name evidence="1" type="primary">ALKBH7</name>
    <name evidence="1" type="ORF">HK103_000408</name>
</gene>
<sequence>MKYLKNLKIIRNFISDGEADSLVKLCDRKLNRISRNYQQNHFDSVINSYRECTFSDFPNTELLDRMKREAFLFSGRKEYQHPHILDLHKDGVISAHVDNINAFGKVICGLCLLSDCVMIFKKNNQEVFRVLLEKNCLYIQKDDTRFDLSHEIPREAEIDGKLIRKDRRISIMLRDII</sequence>